<protein>
    <submittedName>
        <fullName evidence="2">Probable DNA metabolism protein</fullName>
    </submittedName>
</protein>
<sequence length="249" mass="29499">MIYTYSNTVNDILKAGFLYCHTKNLPIYQKEEEHSLFIHEKIPVSQIPWSEILSLNKGFPQKKKELLQDEFLKLIFLNLRHKGEDKYPLILQGIVEVLNMPLKVWLTGITDVGKTLEKRKGIVAREIHKMVGFIRFVPIEKDFLIGTALLEHQTADLILINFRKRYPSYSLGLVLQDKALVLNKDNTFSVEDGKKYLEKITKDQFHKVWKEYYNSQYIEERKNIKYVQKNIPKKYWHWLTEGEIILSKK</sequence>
<dbReference type="OrthoDB" id="5290748at2"/>
<dbReference type="RefSeq" id="WP_072907264.1">
    <property type="nucleotide sequence ID" value="NZ_FRAI01000012.1"/>
</dbReference>
<gene>
    <name evidence="2" type="ORF">SAMN02745227_01282</name>
</gene>
<dbReference type="AlphaFoldDB" id="A0A1M6NYS1"/>
<feature type="domain" description="DUF4130" evidence="1">
    <location>
        <begin position="102"/>
        <end position="241"/>
    </location>
</feature>
<dbReference type="Pfam" id="PF13566">
    <property type="entry name" value="DUF4130"/>
    <property type="match status" value="1"/>
</dbReference>
<dbReference type="STRING" id="1120989.SAMN02745227_01282"/>
<dbReference type="InterPro" id="IPR025404">
    <property type="entry name" value="DUF4130"/>
</dbReference>
<keyword evidence="3" id="KW-1185">Reference proteome</keyword>
<dbReference type="Proteomes" id="UP000243547">
    <property type="component" value="Unassembled WGS sequence"/>
</dbReference>
<evidence type="ECO:0000259" key="1">
    <source>
        <dbReference type="Pfam" id="PF13566"/>
    </source>
</evidence>
<organism evidence="2 3">
    <name type="scientific">Anaerobranca californiensis DSM 14826</name>
    <dbReference type="NCBI Taxonomy" id="1120989"/>
    <lineage>
        <taxon>Bacteria</taxon>
        <taxon>Bacillati</taxon>
        <taxon>Bacillota</taxon>
        <taxon>Clostridia</taxon>
        <taxon>Eubacteriales</taxon>
        <taxon>Proteinivoracaceae</taxon>
        <taxon>Anaerobranca</taxon>
    </lineage>
</organism>
<reference evidence="3" key="1">
    <citation type="submission" date="2016-11" db="EMBL/GenBank/DDBJ databases">
        <authorList>
            <person name="Varghese N."/>
            <person name="Submissions S."/>
        </authorList>
    </citation>
    <scope>NUCLEOTIDE SEQUENCE [LARGE SCALE GENOMIC DNA]</scope>
    <source>
        <strain evidence="3">DSM 14826</strain>
    </source>
</reference>
<evidence type="ECO:0000313" key="2">
    <source>
        <dbReference type="EMBL" id="SHK00772.1"/>
    </source>
</evidence>
<name>A0A1M6NYS1_9FIRM</name>
<accession>A0A1M6NYS1</accession>
<evidence type="ECO:0000313" key="3">
    <source>
        <dbReference type="Proteomes" id="UP000243547"/>
    </source>
</evidence>
<proteinExistence type="predicted"/>
<dbReference type="EMBL" id="FRAI01000012">
    <property type="protein sequence ID" value="SHK00772.1"/>
    <property type="molecule type" value="Genomic_DNA"/>
</dbReference>